<sequence length="59" mass="7120">MTLNILLDTLSIRKEEPKGQPRAPSRFRVNWPSPRFPNVYDLWTKWKHMILDIEMVLLQ</sequence>
<evidence type="ECO:0000313" key="1">
    <source>
        <dbReference type="EMBL" id="MPC38117.1"/>
    </source>
</evidence>
<dbReference type="Proteomes" id="UP000324222">
    <property type="component" value="Unassembled WGS sequence"/>
</dbReference>
<accession>A0A5B7EY63</accession>
<keyword evidence="2" id="KW-1185">Reference proteome</keyword>
<organism evidence="1 2">
    <name type="scientific">Portunus trituberculatus</name>
    <name type="common">Swimming crab</name>
    <name type="synonym">Neptunus trituberculatus</name>
    <dbReference type="NCBI Taxonomy" id="210409"/>
    <lineage>
        <taxon>Eukaryota</taxon>
        <taxon>Metazoa</taxon>
        <taxon>Ecdysozoa</taxon>
        <taxon>Arthropoda</taxon>
        <taxon>Crustacea</taxon>
        <taxon>Multicrustacea</taxon>
        <taxon>Malacostraca</taxon>
        <taxon>Eumalacostraca</taxon>
        <taxon>Eucarida</taxon>
        <taxon>Decapoda</taxon>
        <taxon>Pleocyemata</taxon>
        <taxon>Brachyura</taxon>
        <taxon>Eubrachyura</taxon>
        <taxon>Portunoidea</taxon>
        <taxon>Portunidae</taxon>
        <taxon>Portuninae</taxon>
        <taxon>Portunus</taxon>
    </lineage>
</organism>
<dbReference type="AlphaFoldDB" id="A0A5B7EY63"/>
<proteinExistence type="predicted"/>
<evidence type="ECO:0000313" key="2">
    <source>
        <dbReference type="Proteomes" id="UP000324222"/>
    </source>
</evidence>
<protein>
    <submittedName>
        <fullName evidence="1">Uncharacterized protein</fullName>
    </submittedName>
</protein>
<name>A0A5B7EY63_PORTR</name>
<dbReference type="EMBL" id="VSRR010003980">
    <property type="protein sequence ID" value="MPC38117.1"/>
    <property type="molecule type" value="Genomic_DNA"/>
</dbReference>
<comment type="caution">
    <text evidence="1">The sequence shown here is derived from an EMBL/GenBank/DDBJ whole genome shotgun (WGS) entry which is preliminary data.</text>
</comment>
<gene>
    <name evidence="1" type="ORF">E2C01_031619</name>
</gene>
<reference evidence="1 2" key="1">
    <citation type="submission" date="2019-05" db="EMBL/GenBank/DDBJ databases">
        <title>Another draft genome of Portunus trituberculatus and its Hox gene families provides insights of decapod evolution.</title>
        <authorList>
            <person name="Jeong J.-H."/>
            <person name="Song I."/>
            <person name="Kim S."/>
            <person name="Choi T."/>
            <person name="Kim D."/>
            <person name="Ryu S."/>
            <person name="Kim W."/>
        </authorList>
    </citation>
    <scope>NUCLEOTIDE SEQUENCE [LARGE SCALE GENOMIC DNA]</scope>
    <source>
        <tissue evidence="1">Muscle</tissue>
    </source>
</reference>